<proteinExistence type="predicted"/>
<evidence type="ECO:0000313" key="2">
    <source>
        <dbReference type="Proteomes" id="UP001364617"/>
    </source>
</evidence>
<dbReference type="EMBL" id="JAYKXH010000019">
    <property type="protein sequence ID" value="KAK7135079.1"/>
    <property type="molecule type" value="Genomic_DNA"/>
</dbReference>
<reference evidence="1 2" key="1">
    <citation type="submission" date="2024-02" db="EMBL/GenBank/DDBJ databases">
        <title>Chromosome-level genome assembly of the Eurasian Minnow (Phoxinus phoxinus).</title>
        <authorList>
            <person name="Oriowo T.O."/>
            <person name="Martin S."/>
            <person name="Stange M."/>
            <person name="Chrysostomakis Y."/>
            <person name="Brown T."/>
            <person name="Winkler S."/>
            <person name="Kukowka S."/>
            <person name="Myers E.W."/>
            <person name="Bohne A."/>
        </authorList>
    </citation>
    <scope>NUCLEOTIDE SEQUENCE [LARGE SCALE GENOMIC DNA]</scope>
    <source>
        <strain evidence="1">ZFMK-TIS-60720</strain>
        <tissue evidence="1">Whole Organism</tissue>
    </source>
</reference>
<dbReference type="PANTHER" id="PTHR31025:SF28">
    <property type="match status" value="1"/>
</dbReference>
<sequence>MEDEGQLTFNVTLTILHRVLATVFIDGKETWRKLFTVGSVGELINSAKTELSQQVSIDRILRFDADFQEFIDIDVNSELKELDKFQIFYTASNVTTQDPLDGRVESLLFHSTDVSRIVTTTGLLTLLEEKAPTILREHEDTKTLSISSRKLLVKVAVSDLVEKHGFYPSGTEKMALAKEIVSLFPSLRINVPFGENEGHEHFFDGPSHSGFIEMRLRNLRRKLQQSQRSYNLKRRLSTDQPSLPIVDEAVPTEWLTLIKRIRPSPENSSSIKTAIDQTFSYRRRWITEKSPTVGQIFKEYPRFLDMPALLDIEFSKMTDGKEDMFIKKWEGTIIPKLKEIASFEKKTDIRHLLEKADNQQDDELCHTMLRILIHLLPPTASGRSVAGSKCCVNSALSYLLEVVPAGTIVTSLLREGMNGSLKSTQPQLVSIGSPGHEAQYVIVAKNDSFAFPLDVENLTCAVDKLFKFYWLCNLQYPCQLSSVFSFFEYVYDLPLSQSTCKRSKVMELIAKLQSRA</sequence>
<protein>
    <submittedName>
        <fullName evidence="1">Uncharacterized protein</fullName>
    </submittedName>
</protein>
<dbReference type="Proteomes" id="UP001364617">
    <property type="component" value="Unassembled WGS sequence"/>
</dbReference>
<gene>
    <name evidence="1" type="ORF">R3I93_018244</name>
</gene>
<evidence type="ECO:0000313" key="1">
    <source>
        <dbReference type="EMBL" id="KAK7135079.1"/>
    </source>
</evidence>
<accession>A0AAN9CJ90</accession>
<organism evidence="1 2">
    <name type="scientific">Phoxinus phoxinus</name>
    <name type="common">Eurasian minnow</name>
    <dbReference type="NCBI Taxonomy" id="58324"/>
    <lineage>
        <taxon>Eukaryota</taxon>
        <taxon>Metazoa</taxon>
        <taxon>Chordata</taxon>
        <taxon>Craniata</taxon>
        <taxon>Vertebrata</taxon>
        <taxon>Euteleostomi</taxon>
        <taxon>Actinopterygii</taxon>
        <taxon>Neopterygii</taxon>
        <taxon>Teleostei</taxon>
        <taxon>Ostariophysi</taxon>
        <taxon>Cypriniformes</taxon>
        <taxon>Leuciscidae</taxon>
        <taxon>Phoxininae</taxon>
        <taxon>Phoxinus</taxon>
    </lineage>
</organism>
<name>A0AAN9CJ90_9TELE</name>
<dbReference type="PANTHER" id="PTHR31025">
    <property type="entry name" value="SI:CH211-196P9.1-RELATED"/>
    <property type="match status" value="1"/>
</dbReference>
<comment type="caution">
    <text evidence="1">The sequence shown here is derived from an EMBL/GenBank/DDBJ whole genome shotgun (WGS) entry which is preliminary data.</text>
</comment>
<keyword evidence="2" id="KW-1185">Reference proteome</keyword>
<dbReference type="AlphaFoldDB" id="A0AAN9CJ90"/>